<evidence type="ECO:0000313" key="4">
    <source>
        <dbReference type="Proteomes" id="UP000002630"/>
    </source>
</evidence>
<feature type="coiled-coil region" evidence="1">
    <location>
        <begin position="2565"/>
        <end position="2642"/>
    </location>
</feature>
<feature type="coiled-coil region" evidence="1">
    <location>
        <begin position="1969"/>
        <end position="2074"/>
    </location>
</feature>
<feature type="coiled-coil region" evidence="1">
    <location>
        <begin position="2882"/>
        <end position="2914"/>
    </location>
</feature>
<evidence type="ECO:0000313" key="3">
    <source>
        <dbReference type="EMBL" id="CBN77476.1"/>
    </source>
</evidence>
<dbReference type="InParanoid" id="D8LQ96"/>
<dbReference type="OrthoDB" id="10607569at2759"/>
<dbReference type="EMBL" id="FN649752">
    <property type="protein sequence ID" value="CBN77476.1"/>
    <property type="molecule type" value="Genomic_DNA"/>
</dbReference>
<feature type="coiled-coil region" evidence="1">
    <location>
        <begin position="2462"/>
        <end position="2513"/>
    </location>
</feature>
<feature type="compositionally biased region" description="Low complexity" evidence="2">
    <location>
        <begin position="682"/>
        <end position="691"/>
    </location>
</feature>
<evidence type="ECO:0000256" key="1">
    <source>
        <dbReference type="SAM" id="Coils"/>
    </source>
</evidence>
<name>D8LQ96_ECTSI</name>
<keyword evidence="1" id="KW-0175">Coiled coil</keyword>
<keyword evidence="4" id="KW-1185">Reference proteome</keyword>
<gene>
    <name evidence="3" type="ORF">Esi_0059_0111</name>
</gene>
<feature type="coiled-coil region" evidence="1">
    <location>
        <begin position="2236"/>
        <end position="2295"/>
    </location>
</feature>
<feature type="coiled-coil region" evidence="1">
    <location>
        <begin position="1471"/>
        <end position="1514"/>
    </location>
</feature>
<feature type="region of interest" description="Disordered" evidence="2">
    <location>
        <begin position="923"/>
        <end position="952"/>
    </location>
</feature>
<feature type="compositionally biased region" description="Basic and acidic residues" evidence="2">
    <location>
        <begin position="692"/>
        <end position="710"/>
    </location>
</feature>
<feature type="compositionally biased region" description="Basic and acidic residues" evidence="2">
    <location>
        <begin position="3097"/>
        <end position="3113"/>
    </location>
</feature>
<feature type="compositionally biased region" description="Basic and acidic residues" evidence="2">
    <location>
        <begin position="1195"/>
        <end position="1204"/>
    </location>
</feature>
<feature type="compositionally biased region" description="Basic and acidic residues" evidence="2">
    <location>
        <begin position="589"/>
        <end position="601"/>
    </location>
</feature>
<reference evidence="3 4" key="1">
    <citation type="journal article" date="2010" name="Nature">
        <title>The Ectocarpus genome and the independent evolution of multicellularity in brown algae.</title>
        <authorList>
            <person name="Cock J.M."/>
            <person name="Sterck L."/>
            <person name="Rouze P."/>
            <person name="Scornet D."/>
            <person name="Allen A.E."/>
            <person name="Amoutzias G."/>
            <person name="Anthouard V."/>
            <person name="Artiguenave F."/>
            <person name="Aury J.M."/>
            <person name="Badger J.H."/>
            <person name="Beszteri B."/>
            <person name="Billiau K."/>
            <person name="Bonnet E."/>
            <person name="Bothwell J.H."/>
            <person name="Bowler C."/>
            <person name="Boyen C."/>
            <person name="Brownlee C."/>
            <person name="Carrano C.J."/>
            <person name="Charrier B."/>
            <person name="Cho G.Y."/>
            <person name="Coelho S.M."/>
            <person name="Collen J."/>
            <person name="Corre E."/>
            <person name="Da Silva C."/>
            <person name="Delage L."/>
            <person name="Delaroque N."/>
            <person name="Dittami S.M."/>
            <person name="Doulbeau S."/>
            <person name="Elias M."/>
            <person name="Farnham G."/>
            <person name="Gachon C.M."/>
            <person name="Gschloessl B."/>
            <person name="Heesch S."/>
            <person name="Jabbari K."/>
            <person name="Jubin C."/>
            <person name="Kawai H."/>
            <person name="Kimura K."/>
            <person name="Kloareg B."/>
            <person name="Kupper F.C."/>
            <person name="Lang D."/>
            <person name="Le Bail A."/>
            <person name="Leblanc C."/>
            <person name="Lerouge P."/>
            <person name="Lohr M."/>
            <person name="Lopez P.J."/>
            <person name="Martens C."/>
            <person name="Maumus F."/>
            <person name="Michel G."/>
            <person name="Miranda-Saavedra D."/>
            <person name="Morales J."/>
            <person name="Moreau H."/>
            <person name="Motomura T."/>
            <person name="Nagasato C."/>
            <person name="Napoli C.A."/>
            <person name="Nelson D.R."/>
            <person name="Nyvall-Collen P."/>
            <person name="Peters A.F."/>
            <person name="Pommier C."/>
            <person name="Potin P."/>
            <person name="Poulain J."/>
            <person name="Quesneville H."/>
            <person name="Read B."/>
            <person name="Rensing S.A."/>
            <person name="Ritter A."/>
            <person name="Rousvoal S."/>
            <person name="Samanta M."/>
            <person name="Samson G."/>
            <person name="Schroeder D.C."/>
            <person name="Segurens B."/>
            <person name="Strittmatter M."/>
            <person name="Tonon T."/>
            <person name="Tregear J.W."/>
            <person name="Valentin K."/>
            <person name="von Dassow P."/>
            <person name="Yamagishi T."/>
            <person name="Van de Peer Y."/>
            <person name="Wincker P."/>
        </authorList>
    </citation>
    <scope>NUCLEOTIDE SEQUENCE [LARGE SCALE GENOMIC DNA]</scope>
    <source>
        <strain evidence="4">Ec32 / CCAP1310/4</strain>
    </source>
</reference>
<dbReference type="STRING" id="2880.D8LQ96"/>
<feature type="coiled-coil region" evidence="1">
    <location>
        <begin position="2346"/>
        <end position="2397"/>
    </location>
</feature>
<feature type="region of interest" description="Disordered" evidence="2">
    <location>
        <begin position="1569"/>
        <end position="1602"/>
    </location>
</feature>
<feature type="region of interest" description="Disordered" evidence="2">
    <location>
        <begin position="3331"/>
        <end position="3432"/>
    </location>
</feature>
<feature type="compositionally biased region" description="Low complexity" evidence="2">
    <location>
        <begin position="448"/>
        <end position="465"/>
    </location>
</feature>
<feature type="compositionally biased region" description="Basic residues" evidence="2">
    <location>
        <begin position="3081"/>
        <end position="3090"/>
    </location>
</feature>
<feature type="compositionally biased region" description="Basic and acidic residues" evidence="2">
    <location>
        <begin position="1743"/>
        <end position="1763"/>
    </location>
</feature>
<feature type="compositionally biased region" description="Low complexity" evidence="2">
    <location>
        <begin position="1569"/>
        <end position="1582"/>
    </location>
</feature>
<feature type="compositionally biased region" description="Basic and acidic residues" evidence="2">
    <location>
        <begin position="851"/>
        <end position="872"/>
    </location>
</feature>
<feature type="coiled-coil region" evidence="1">
    <location>
        <begin position="3301"/>
        <end position="3328"/>
    </location>
</feature>
<feature type="region of interest" description="Disordered" evidence="2">
    <location>
        <begin position="842"/>
        <end position="873"/>
    </location>
</feature>
<feature type="region of interest" description="Disordered" evidence="2">
    <location>
        <begin position="1"/>
        <end position="58"/>
    </location>
</feature>
<sequence length="3461" mass="371129">MSTGIGDAASFSGFSRGGERFGGETESRGNGSDYGSRGGGIHTNGDDLSVSGSETVRSSGLGESASIVSEVSSGGLPAPPLIPSGPLPAIGVIREYFLTGQQQHDLDHERRLTSDHMRRLNQVLAGHLSYLEVSNIHAEREKLQLQALASAPSHGAAVGYSASLNDSKNASGTPRGGSLRQNILRRLMGRVCRDRAKRLIFRGWSRLCLAASLSTAEGTSAVATAAVRAARPEVMEKEAEEATETVENPSRAANVSAEVAIAREHAQREAASVLAAEHHRTIKDTEDGAREHQLRRTKMLITRVCRERDRASMFCGWNRLYLHAATLSTAEGAAAAAVMADSARGRAMEEETGAAAGSTALVETPGKVPREWEHRLERMKRLGASAAATAVARAARADAAQKEAEAAAASPRETAFGSKLMADLELKVKKIEQTVQEHQLRRVKGLGASAATTSAARATRSTAMEMETEEATDKTEVSRRAEDEIENVAAAREQARRETARGSNSVAKLQHKITDMEAILREHQLRWIKILITRVCGDRDRRSLFRSWSRLCLHAASVGAIDDVSAAAAEAARVAKADAVEKQAPTPAERAKVSEKGHEDSMVAADLEKRAEEAEKAVDEQRRQQTVRMVARVLRDRNRRLLFRSWGRLCSHAASLNAVEGASAAATPAVRAARVEAKEMRTAAAASSTDAIEAKSSTERSREEEQEPKRLRATTTMLRVSKDKDRRLLFRGWSRLCLHAASLNAADAVSATATAAARAARAEAEATQAAAAATAAGIETDAAVVRQRVAAAESEARDQRERRALHMICSAGRDYNRRLLFHGWSRLCRQATSVHIAEGSSTAAEAIARPDVMEKPTHSPAEHAKASEKVDGDSVMATTLVKRAQEAEKAVDNQKRQLAARLGASTAATPAARAARVEVQEKETAAAASSTDAVEAEGSTERRREEEQGLQRHRALTTISRVSKDKDRRLLFRGWSRLCLHAASLNAADAVSATATAAARAARAEAEATAAAAAATAAGIETDAAVVRQRVAAAESEARDQRDRRALHMICSAGRGYNRRLLFHGWSRLCRHAAGKGGADGISSDAEPAAAQAARADAMEKQVHASAKPAEGAKGVEKLDGESVMAATFVKRAEEAEKAVDDQRRQLAARMVTRVLGDRIRCFLFRSWGRLRSDAASLAAAERAPATAASVVRTARVEPEEKRTAAAASSTDAIEAEVSTGRSREQGQELQRHRAMTTMLRVSKDKDRRLLFRGWSRLCLHAASLNAADAVSATATAAARAARAEAEATQAAAAATAAGIETDAAVVRQRVAAAESEARDQRERRALHMICSTGRDHNRRLLFHGWSRLCRHAAFIGGAEGLSADAYPAEPQVARVDVLEKTVHTPAGGAKASDQIDGDSVMAATLVKRAEEAEKAVDEQSRQLAARTISRVFIDKDRRLLFRGWSRLCLHAASLNAADAVSATATSAARAARAEAEATQAAAAATAAEIETDAAVVRQRVAAAESEARDQRERRALQMVARVLSDRNRRLLFRSWGRLRSHPASLAAVERSPAAAAPTERAVRVEAQETGAAAAAASSTDAVEAKTSTERSREEEQETNRVRARTTISRVCKDKDRRLLFRGWSRLCLHAASLNAADAVSATATAAARAARAEAEATQAAAAATAAGIETDAAVVRQRVAAAESEARDQRERRALHMICSAGRDYNRRLLFHGWSQLCRHSAPLHIAEGSSKAAEAIARSDVMQKSEHAPAEQAKASEKADGESVMPATLVKRAEEAEKAVDNQKRQLAARVVARVLGDRNRRLMFRSWGRLCSHFVSLNAAEGSSAAATPAARAVEVDVEGKGSAKAISSIDAVEEEGFERSNREKELKRLRAVAKISRAYGDTDKRSLFRGWSRLCLHAASLSAAEGASAAATATARAARAEAMQKEAEAAAEKAEAWKRAAAASVEVAEAREKAQREAARGSTLASELQLNIQDKEEALRQHQLRRTKMLGAAAAATATARSARAEAMEKEAKAAADKAEAWRRAAAASVEVAEAREKAQRETARRSELASELQLKVKDTEEVVREHQLRRLKMLIARVCGERDRALVFRGWSRLCLHAASLSAAEGGSAAATAAARAARAEAMEKEAKAAADKAEAWRRAAAASAEVAEAREKAQREAARGSELASELQLKVKGTEEAMREHQLHRLKMLITRVCGESDRALMFRGWSRLCLHAASLSAAEGVSAAATAAARAARAEAMEKEAEAAAASAEVAEAREKAQREAARGSELASKLQLKVKDTEEALRQHQLRRLKMLISRVCGESDRALKFRGWSRLCLHAASLSAAEGASAAATAAARAARAEAMEKEAKAAADKAEAWRRAAAASVEVAEAREKAQREAARGSELASELQLKVKDTEEVVREHQLHRLKMLITRVCGESDRALVFRGWSRLCLHAASLSAAEGASAAATAAARAARAEAMEKEAKAAADKAEAWRRAAAASVEVAEAREKAQREAARGSELASELQLKVKDTEEVAREHQLHRLKMLIARVCERDRALMFRGWSRLCLHAASLSAAEGAAAAATAAARAARAEAMEKEAKAAADKAEAWRRAAAASAEVAEAREKAQREAARGSELASELQLKVKDTEEEVREHQLHRLKMLTSRVCGERDRALMFRGWSRLCLHAASLSAAEGASAAATAAARAARAEAMEKEAEAAADKAEAWRRAAAASVEVAEARERAQREAARGSVLAAELKLKVKDTEEAVRDRQLHRLKMLGAAAAATAAARAARAEAMEKEAKAAADKAEASRRAAAASAEVAAATEQAQRETSRGSELASELQLKVKDTEEVVREHQLRRIKMLIIRVCGESDKALMFRGWSRLCLHAASLSAAEGGAAAATAAARAARAEAMEKEAKVAADKAEAWKKAAAASVEVAEAREKAGKMAREHQLHRLKMLGAAAGATAAARAARAEAMEKEAKAAADKAEAWKKAAAASVEVAEAREKAQREAARGLELASELKLKVKDTEEAARHARELDKKTRALAILLQDDWANAVLKREKETRAVRLQLAQADADLGEQLDSIAGLAVGSKRRARKASVRHSNHAGGGHVGEHEEEKRETTGHEPEVFLGEGTGGIGMVALQGEGARRLRAYVASKGRDLKRARVESEQWRVRCEAMQRRLTNVLQGEEGSEPRASTNEGKKLAAILLNMLDERDRRTHIHRLSHEVQRLETALRSGGVPHSSGRTEFDVAPNVSAGAARHGEEGASRGGFSLREEGVLVETTNTMSPGQGGHGHSIASIDDVVQSATDAHELVRSLRSEVSALERHRATLQANLMRIEDASAATGGGTATTAGVDDVETTNSSSKRPTSDNDEDEEGRARRAVATPGLNKQLPSTKTRPDRGRDSRKRSRVERRARAAAVLRQAVHGNGGEDNEEPATGGGAVEAEEARVVLLAREERQRAQEVFVSRRVARA</sequence>
<accession>D8LQ96</accession>
<protein>
    <submittedName>
        <fullName evidence="3">Uncharacterized protein</fullName>
    </submittedName>
</protein>
<dbReference type="EMBL" id="FN648807">
    <property type="protein sequence ID" value="CBN77476.1"/>
    <property type="molecule type" value="Genomic_DNA"/>
</dbReference>
<feature type="compositionally biased region" description="Basic and acidic residues" evidence="2">
    <location>
        <begin position="1222"/>
        <end position="1232"/>
    </location>
</feature>
<dbReference type="Proteomes" id="UP000002630">
    <property type="component" value="Linkage Group LG27"/>
</dbReference>
<feature type="coiled-coil region" evidence="1">
    <location>
        <begin position="2766"/>
        <end position="2843"/>
    </location>
</feature>
<feature type="compositionally biased region" description="Basic and acidic residues" evidence="2">
    <location>
        <begin position="939"/>
        <end position="950"/>
    </location>
</feature>
<dbReference type="OMA" id="RALHMIC"/>
<feature type="region of interest" description="Disordered" evidence="2">
    <location>
        <begin position="1195"/>
        <end position="1233"/>
    </location>
</feature>
<feature type="compositionally biased region" description="Low complexity" evidence="2">
    <location>
        <begin position="1205"/>
        <end position="1217"/>
    </location>
</feature>
<feature type="region of interest" description="Disordered" evidence="2">
    <location>
        <begin position="1738"/>
        <end position="1766"/>
    </location>
</feature>
<feature type="region of interest" description="Disordered" evidence="2">
    <location>
        <begin position="580"/>
        <end position="601"/>
    </location>
</feature>
<feature type="region of interest" description="Disordered" evidence="2">
    <location>
        <begin position="3081"/>
        <end position="3118"/>
    </location>
</feature>
<feature type="compositionally biased region" description="Low complexity" evidence="2">
    <location>
        <begin position="925"/>
        <end position="937"/>
    </location>
</feature>
<feature type="region of interest" description="Disordered" evidence="2">
    <location>
        <begin position="446"/>
        <end position="481"/>
    </location>
</feature>
<feature type="coiled-coil region" evidence="1">
    <location>
        <begin position="2125"/>
        <end position="2176"/>
    </location>
</feature>
<evidence type="ECO:0000256" key="2">
    <source>
        <dbReference type="SAM" id="MobiDB-lite"/>
    </source>
</evidence>
<organism evidence="3 4">
    <name type="scientific">Ectocarpus siliculosus</name>
    <name type="common">Brown alga</name>
    <name type="synonym">Conferva siliculosa</name>
    <dbReference type="NCBI Taxonomy" id="2880"/>
    <lineage>
        <taxon>Eukaryota</taxon>
        <taxon>Sar</taxon>
        <taxon>Stramenopiles</taxon>
        <taxon>Ochrophyta</taxon>
        <taxon>PX clade</taxon>
        <taxon>Phaeophyceae</taxon>
        <taxon>Ectocarpales</taxon>
        <taxon>Ectocarpaceae</taxon>
        <taxon>Ectocarpus</taxon>
    </lineage>
</organism>
<feature type="compositionally biased region" description="Basic and acidic residues" evidence="2">
    <location>
        <begin position="1583"/>
        <end position="1601"/>
    </location>
</feature>
<feature type="coiled-coil region" evidence="1">
    <location>
        <begin position="1914"/>
        <end position="1944"/>
    </location>
</feature>
<feature type="compositionally biased region" description="Basic and acidic residues" evidence="2">
    <location>
        <begin position="17"/>
        <end position="27"/>
    </location>
</feature>
<feature type="compositionally biased region" description="Basic and acidic residues" evidence="2">
    <location>
        <begin position="471"/>
        <end position="481"/>
    </location>
</feature>
<feature type="compositionally biased region" description="Basic residues" evidence="2">
    <location>
        <begin position="3392"/>
        <end position="3401"/>
    </location>
</feature>
<feature type="region of interest" description="Disordered" evidence="2">
    <location>
        <begin position="681"/>
        <end position="711"/>
    </location>
</feature>
<proteinExistence type="predicted"/>